<dbReference type="Proteomes" id="UP001155110">
    <property type="component" value="Unassembled WGS sequence"/>
</dbReference>
<feature type="compositionally biased region" description="Basic and acidic residues" evidence="1">
    <location>
        <begin position="42"/>
        <end position="56"/>
    </location>
</feature>
<dbReference type="AlphaFoldDB" id="A0AAW5P8V9"/>
<name>A0AAW5P8V9_9BACT</name>
<reference evidence="2" key="1">
    <citation type="submission" date="2022-08" db="EMBL/GenBank/DDBJ databases">
        <title>Genomic Encyclopedia of Type Strains, Phase V (KMG-V): Genome sequencing to study the core and pangenomes of soil and plant-associated prokaryotes.</title>
        <authorList>
            <person name="Whitman W."/>
        </authorList>
    </citation>
    <scope>NUCLEOTIDE SEQUENCE</scope>
    <source>
        <strain evidence="2">SP3002</strain>
    </source>
</reference>
<protein>
    <submittedName>
        <fullName evidence="2">Uncharacterized protein</fullName>
    </submittedName>
</protein>
<dbReference type="RefSeq" id="WP_259258133.1">
    <property type="nucleotide sequence ID" value="NZ_JANTZM010000007.1"/>
</dbReference>
<dbReference type="EMBL" id="JANTZM010000007">
    <property type="protein sequence ID" value="MCS4157636.1"/>
    <property type="molecule type" value="Genomic_DNA"/>
</dbReference>
<evidence type="ECO:0000256" key="1">
    <source>
        <dbReference type="SAM" id="MobiDB-lite"/>
    </source>
</evidence>
<sequence length="56" mass="6684">MATSASAIKNIDDRRESDDSFSFNRSAESPPTTRHRKRQRAREKDRDWRLRHLAEK</sequence>
<organism evidence="2 3">
    <name type="scientific">Salinibacter ruber</name>
    <dbReference type="NCBI Taxonomy" id="146919"/>
    <lineage>
        <taxon>Bacteria</taxon>
        <taxon>Pseudomonadati</taxon>
        <taxon>Rhodothermota</taxon>
        <taxon>Rhodothermia</taxon>
        <taxon>Rhodothermales</taxon>
        <taxon>Salinibacteraceae</taxon>
        <taxon>Salinibacter</taxon>
    </lineage>
</organism>
<feature type="region of interest" description="Disordered" evidence="1">
    <location>
        <begin position="1"/>
        <end position="56"/>
    </location>
</feature>
<evidence type="ECO:0000313" key="3">
    <source>
        <dbReference type="Proteomes" id="UP001155110"/>
    </source>
</evidence>
<evidence type="ECO:0000313" key="2">
    <source>
        <dbReference type="EMBL" id="MCS4157636.1"/>
    </source>
</evidence>
<proteinExistence type="predicted"/>
<comment type="caution">
    <text evidence="2">The sequence shown here is derived from an EMBL/GenBank/DDBJ whole genome shotgun (WGS) entry which is preliminary data.</text>
</comment>
<gene>
    <name evidence="2" type="ORF">GGP99_001600</name>
</gene>
<accession>A0AAW5P8V9</accession>